<protein>
    <submittedName>
        <fullName evidence="1">Uncharacterized protein</fullName>
    </submittedName>
</protein>
<comment type="caution">
    <text evidence="1">The sequence shown here is derived from an EMBL/GenBank/DDBJ whole genome shotgun (WGS) entry which is preliminary data.</text>
</comment>
<evidence type="ECO:0000313" key="2">
    <source>
        <dbReference type="Proteomes" id="UP000324222"/>
    </source>
</evidence>
<gene>
    <name evidence="1" type="ORF">E2C01_024120</name>
</gene>
<sequence>MHGRTRQSPFNGRESWHHLVQKVPLNYARQPPPLPLPSINVSRQQEGACVAQPNRVDTTQSLRPAQLNVHPVIILR</sequence>
<accession>A0A5B7E9Q9</accession>
<dbReference type="EMBL" id="VSRR010002329">
    <property type="protein sequence ID" value="MPC30851.1"/>
    <property type="molecule type" value="Genomic_DNA"/>
</dbReference>
<dbReference type="AlphaFoldDB" id="A0A5B7E9Q9"/>
<proteinExistence type="predicted"/>
<reference evidence="1 2" key="1">
    <citation type="submission" date="2019-05" db="EMBL/GenBank/DDBJ databases">
        <title>Another draft genome of Portunus trituberculatus and its Hox gene families provides insights of decapod evolution.</title>
        <authorList>
            <person name="Jeong J.-H."/>
            <person name="Song I."/>
            <person name="Kim S."/>
            <person name="Choi T."/>
            <person name="Kim D."/>
            <person name="Ryu S."/>
            <person name="Kim W."/>
        </authorList>
    </citation>
    <scope>NUCLEOTIDE SEQUENCE [LARGE SCALE GENOMIC DNA]</scope>
    <source>
        <tissue evidence="1">Muscle</tissue>
    </source>
</reference>
<evidence type="ECO:0000313" key="1">
    <source>
        <dbReference type="EMBL" id="MPC30851.1"/>
    </source>
</evidence>
<organism evidence="1 2">
    <name type="scientific">Portunus trituberculatus</name>
    <name type="common">Swimming crab</name>
    <name type="synonym">Neptunus trituberculatus</name>
    <dbReference type="NCBI Taxonomy" id="210409"/>
    <lineage>
        <taxon>Eukaryota</taxon>
        <taxon>Metazoa</taxon>
        <taxon>Ecdysozoa</taxon>
        <taxon>Arthropoda</taxon>
        <taxon>Crustacea</taxon>
        <taxon>Multicrustacea</taxon>
        <taxon>Malacostraca</taxon>
        <taxon>Eumalacostraca</taxon>
        <taxon>Eucarida</taxon>
        <taxon>Decapoda</taxon>
        <taxon>Pleocyemata</taxon>
        <taxon>Brachyura</taxon>
        <taxon>Eubrachyura</taxon>
        <taxon>Portunoidea</taxon>
        <taxon>Portunidae</taxon>
        <taxon>Portuninae</taxon>
        <taxon>Portunus</taxon>
    </lineage>
</organism>
<keyword evidence="2" id="KW-1185">Reference proteome</keyword>
<name>A0A5B7E9Q9_PORTR</name>
<dbReference type="Proteomes" id="UP000324222">
    <property type="component" value="Unassembled WGS sequence"/>
</dbReference>